<gene>
    <name evidence="2" type="ORF">GCM10010140_33450</name>
</gene>
<reference evidence="3" key="1">
    <citation type="journal article" date="2019" name="Int. J. Syst. Evol. Microbiol.">
        <title>The Global Catalogue of Microorganisms (GCM) 10K type strain sequencing project: providing services to taxonomists for standard genome sequencing and annotation.</title>
        <authorList>
            <consortium name="The Broad Institute Genomics Platform"/>
            <consortium name="The Broad Institute Genome Sequencing Center for Infectious Disease"/>
            <person name="Wu L."/>
            <person name="Ma J."/>
        </authorList>
    </citation>
    <scope>NUCLEOTIDE SEQUENCE [LARGE SCALE GENOMIC DNA]</scope>
    <source>
        <strain evidence="3">JCM 3115</strain>
    </source>
</reference>
<name>A0ABQ2QW57_9ACTN</name>
<dbReference type="RefSeq" id="WP_189247386.1">
    <property type="nucleotide sequence ID" value="NZ_BMQJ01000007.1"/>
</dbReference>
<keyword evidence="3" id="KW-1185">Reference proteome</keyword>
<organism evidence="2 3">
    <name type="scientific">Streptosporangium pseudovulgare</name>
    <dbReference type="NCBI Taxonomy" id="35765"/>
    <lineage>
        <taxon>Bacteria</taxon>
        <taxon>Bacillati</taxon>
        <taxon>Actinomycetota</taxon>
        <taxon>Actinomycetes</taxon>
        <taxon>Streptosporangiales</taxon>
        <taxon>Streptosporangiaceae</taxon>
        <taxon>Streptosporangium</taxon>
    </lineage>
</organism>
<dbReference type="Proteomes" id="UP000611554">
    <property type="component" value="Unassembled WGS sequence"/>
</dbReference>
<evidence type="ECO:0000256" key="1">
    <source>
        <dbReference type="SAM" id="SignalP"/>
    </source>
</evidence>
<dbReference type="EMBL" id="BMQJ01000007">
    <property type="protein sequence ID" value="GGQ00642.1"/>
    <property type="molecule type" value="Genomic_DNA"/>
</dbReference>
<feature type="chain" id="PRO_5045558942" description="DUF3558 domain-containing protein" evidence="1">
    <location>
        <begin position="22"/>
        <end position="197"/>
    </location>
</feature>
<feature type="signal peptide" evidence="1">
    <location>
        <begin position="1"/>
        <end position="21"/>
    </location>
</feature>
<protein>
    <recommendedName>
        <fullName evidence="4">DUF3558 domain-containing protein</fullName>
    </recommendedName>
</protein>
<sequence>MRLPRLGVPLLLGLLITSACTMKNEGVSTPTPDNTEMIADSAPYLCGLVPERAFRLAGGVAGPLEERTNGTGEDGDCLVPTTGPGLLEVVWIRETAGSSPEYLDDLMDDRRKVFTRHGAMKLSSDLGEGYAVYFPEGPFSDRPYQVTARFSCGGKDRIIDLALAKVSKGRDGIKDMVELMRIAQKRYGLLHGCTPGA</sequence>
<evidence type="ECO:0000313" key="2">
    <source>
        <dbReference type="EMBL" id="GGQ00642.1"/>
    </source>
</evidence>
<proteinExistence type="predicted"/>
<keyword evidence="1" id="KW-0732">Signal</keyword>
<dbReference type="PROSITE" id="PS51257">
    <property type="entry name" value="PROKAR_LIPOPROTEIN"/>
    <property type="match status" value="1"/>
</dbReference>
<comment type="caution">
    <text evidence="2">The sequence shown here is derived from an EMBL/GenBank/DDBJ whole genome shotgun (WGS) entry which is preliminary data.</text>
</comment>
<evidence type="ECO:0000313" key="3">
    <source>
        <dbReference type="Proteomes" id="UP000611554"/>
    </source>
</evidence>
<accession>A0ABQ2QW57</accession>
<evidence type="ECO:0008006" key="4">
    <source>
        <dbReference type="Google" id="ProtNLM"/>
    </source>
</evidence>